<protein>
    <submittedName>
        <fullName evidence="1">Uncharacterized protein</fullName>
    </submittedName>
</protein>
<evidence type="ECO:0000313" key="2">
    <source>
        <dbReference type="Proteomes" id="UP001597097"/>
    </source>
</evidence>
<dbReference type="EMBL" id="JBHUCM010000070">
    <property type="protein sequence ID" value="MFD1546967.1"/>
    <property type="molecule type" value="Genomic_DNA"/>
</dbReference>
<accession>A0ABW4H060</accession>
<gene>
    <name evidence="1" type="ORF">ACFSJ0_58715</name>
</gene>
<proteinExistence type="predicted"/>
<organism evidence="1 2">
    <name type="scientific">Nonomuraea guangzhouensis</name>
    <dbReference type="NCBI Taxonomy" id="1291555"/>
    <lineage>
        <taxon>Bacteria</taxon>
        <taxon>Bacillati</taxon>
        <taxon>Actinomycetota</taxon>
        <taxon>Actinomycetes</taxon>
        <taxon>Streptosporangiales</taxon>
        <taxon>Streptosporangiaceae</taxon>
        <taxon>Nonomuraea</taxon>
    </lineage>
</organism>
<evidence type="ECO:0000313" key="1">
    <source>
        <dbReference type="EMBL" id="MFD1546967.1"/>
    </source>
</evidence>
<keyword evidence="2" id="KW-1185">Reference proteome</keyword>
<comment type="caution">
    <text evidence="1">The sequence shown here is derived from an EMBL/GenBank/DDBJ whole genome shotgun (WGS) entry which is preliminary data.</text>
</comment>
<dbReference type="Proteomes" id="UP001597097">
    <property type="component" value="Unassembled WGS sequence"/>
</dbReference>
<sequence length="63" mass="7110">MSAQPDILIHYLRLACKEAGANWKGENETELGMIADEIRAIARDELADLIDDLRDRVSALENR</sequence>
<dbReference type="RefSeq" id="WP_219536626.1">
    <property type="nucleotide sequence ID" value="NZ_JAHKRM010000031.1"/>
</dbReference>
<name>A0ABW4H060_9ACTN</name>
<reference evidence="2" key="1">
    <citation type="journal article" date="2019" name="Int. J. Syst. Evol. Microbiol.">
        <title>The Global Catalogue of Microorganisms (GCM) 10K type strain sequencing project: providing services to taxonomists for standard genome sequencing and annotation.</title>
        <authorList>
            <consortium name="The Broad Institute Genomics Platform"/>
            <consortium name="The Broad Institute Genome Sequencing Center for Infectious Disease"/>
            <person name="Wu L."/>
            <person name="Ma J."/>
        </authorList>
    </citation>
    <scope>NUCLEOTIDE SEQUENCE [LARGE SCALE GENOMIC DNA]</scope>
    <source>
        <strain evidence="2">CGMCC 1.15399</strain>
    </source>
</reference>